<protein>
    <recommendedName>
        <fullName evidence="2">Metallophosphoesterase TT1561-like domain-containing protein</fullName>
    </recommendedName>
</protein>
<dbReference type="Gene3D" id="3.60.21.10">
    <property type="match status" value="1"/>
</dbReference>
<feature type="region of interest" description="Disordered" evidence="1">
    <location>
        <begin position="1"/>
        <end position="24"/>
    </location>
</feature>
<comment type="caution">
    <text evidence="3">The sequence shown here is derived from an EMBL/GenBank/DDBJ whole genome shotgun (WGS) entry which is preliminary data.</text>
</comment>
<dbReference type="Proteomes" id="UP000006034">
    <property type="component" value="Unassembled WGS sequence"/>
</dbReference>
<gene>
    <name evidence="3" type="ORF">HMPREF0179_02209</name>
</gene>
<evidence type="ECO:0000256" key="1">
    <source>
        <dbReference type="SAM" id="MobiDB-lite"/>
    </source>
</evidence>
<dbReference type="InterPro" id="IPR029461">
    <property type="entry name" value="TT1561-like"/>
</dbReference>
<dbReference type="SUPFAM" id="SSF56300">
    <property type="entry name" value="Metallo-dependent phosphatases"/>
    <property type="match status" value="1"/>
</dbReference>
<dbReference type="AlphaFoldDB" id="E5Y7P4"/>
<dbReference type="PANTHER" id="PTHR37523:SF1">
    <property type="entry name" value="CALCINEURIN-LIKE PHOSPHOESTERASE DOMAIN-CONTAINING PROTEIN"/>
    <property type="match status" value="1"/>
</dbReference>
<evidence type="ECO:0000313" key="3">
    <source>
        <dbReference type="EMBL" id="EFV44003.2"/>
    </source>
</evidence>
<sequence>MPSAQPLSSFAVPASGTSGAAAPSSGVRTWIVMGDLHDKAARLGEIQGLEEADGIIVTGDLTVTGGAAQARNVLEKLTRYNPVIYAQIGNMDRAEVTDWLAKQGWNTHLCVRELAPGVALMGLGGSTFTPFGTPSEFPESRFADWLEHMWREARTYRHVVLSVHTPPHDTLCDIVGDGIHVGSSAVRDFILDAQPDVCLCGHIHESRAVDRLGRTVLVNPGAFATGGYAVLRLAGDDLSVTLHMLD</sequence>
<dbReference type="EMBL" id="ADCP02000001">
    <property type="protein sequence ID" value="EFV44003.2"/>
    <property type="molecule type" value="Genomic_DNA"/>
</dbReference>
<dbReference type="OrthoDB" id="332939at2"/>
<reference evidence="3 4" key="2">
    <citation type="submission" date="2013-04" db="EMBL/GenBank/DDBJ databases">
        <title>The Genome Sequence of Bilophila wadsworthia 3_1_6.</title>
        <authorList>
            <consortium name="The Broad Institute Genomics Platform"/>
            <person name="Earl A."/>
            <person name="Ward D."/>
            <person name="Feldgarden M."/>
            <person name="Gevers D."/>
            <person name="Sibley C."/>
            <person name="Strauss J."/>
            <person name="Allen-Vercoe E."/>
            <person name="Walker B."/>
            <person name="Young S."/>
            <person name="Zeng Q."/>
            <person name="Gargeya S."/>
            <person name="Fitzgerald M."/>
            <person name="Haas B."/>
            <person name="Abouelleil A."/>
            <person name="Allen A.W."/>
            <person name="Alvarado L."/>
            <person name="Arachchi H.M."/>
            <person name="Berlin A.M."/>
            <person name="Chapman S.B."/>
            <person name="Gainer-Dewar J."/>
            <person name="Goldberg J."/>
            <person name="Griggs A."/>
            <person name="Gujja S."/>
            <person name="Hansen M."/>
            <person name="Howarth C."/>
            <person name="Imamovic A."/>
            <person name="Ireland A."/>
            <person name="Larimer J."/>
            <person name="McCowan C."/>
            <person name="Murphy C."/>
            <person name="Pearson M."/>
            <person name="Poon T.W."/>
            <person name="Priest M."/>
            <person name="Roberts A."/>
            <person name="Saif S."/>
            <person name="Shea T."/>
            <person name="Sisk P."/>
            <person name="Sykes S."/>
            <person name="Wortman J."/>
            <person name="Nusbaum C."/>
            <person name="Birren B."/>
        </authorList>
    </citation>
    <scope>NUCLEOTIDE SEQUENCE [LARGE SCALE GENOMIC DNA]</scope>
    <source>
        <strain evidence="3 4">3_1_6</strain>
    </source>
</reference>
<organism evidence="3 4">
    <name type="scientific">Bilophila wadsworthia (strain 3_1_6)</name>
    <dbReference type="NCBI Taxonomy" id="563192"/>
    <lineage>
        <taxon>Bacteria</taxon>
        <taxon>Pseudomonadati</taxon>
        <taxon>Thermodesulfobacteriota</taxon>
        <taxon>Desulfovibrionia</taxon>
        <taxon>Desulfovibrionales</taxon>
        <taxon>Desulfovibrionaceae</taxon>
        <taxon>Bilophila</taxon>
    </lineage>
</organism>
<dbReference type="PANTHER" id="PTHR37523">
    <property type="entry name" value="METALLOPHOSPHOESTERASE"/>
    <property type="match status" value="1"/>
</dbReference>
<dbReference type="STRING" id="563192.HMPREF0179_02209"/>
<dbReference type="Pfam" id="PF14582">
    <property type="entry name" value="Metallophos_3"/>
    <property type="match status" value="1"/>
</dbReference>
<evidence type="ECO:0000313" key="4">
    <source>
        <dbReference type="Proteomes" id="UP000006034"/>
    </source>
</evidence>
<accession>E5Y7P4</accession>
<evidence type="ECO:0000259" key="2">
    <source>
        <dbReference type="Pfam" id="PF14582"/>
    </source>
</evidence>
<dbReference type="GeneID" id="78085350"/>
<name>E5Y7P4_BILW3</name>
<keyword evidence="4" id="KW-1185">Reference proteome</keyword>
<dbReference type="HOGENOM" id="CLU_041441_5_0_7"/>
<proteinExistence type="predicted"/>
<dbReference type="RefSeq" id="WP_009368275.1">
    <property type="nucleotide sequence ID" value="NZ_KE150238.1"/>
</dbReference>
<dbReference type="eggNOG" id="COG2129">
    <property type="taxonomic scope" value="Bacteria"/>
</dbReference>
<feature type="compositionally biased region" description="Low complexity" evidence="1">
    <location>
        <begin position="11"/>
        <end position="24"/>
    </location>
</feature>
<dbReference type="InterPro" id="IPR029052">
    <property type="entry name" value="Metallo-depent_PP-like"/>
</dbReference>
<reference evidence="3 4" key="1">
    <citation type="submission" date="2010-10" db="EMBL/GenBank/DDBJ databases">
        <authorList>
            <consortium name="The Broad Institute Genome Sequencing Platform"/>
            <person name="Ward D."/>
            <person name="Earl A."/>
            <person name="Feldgarden M."/>
            <person name="Young S.K."/>
            <person name="Gargeya S."/>
            <person name="Zeng Q."/>
            <person name="Alvarado L."/>
            <person name="Berlin A."/>
            <person name="Bochicchio J."/>
            <person name="Chapman S.B."/>
            <person name="Chen Z."/>
            <person name="Freedman E."/>
            <person name="Gellesch M."/>
            <person name="Goldberg J."/>
            <person name="Griggs A."/>
            <person name="Gujja S."/>
            <person name="Heilman E."/>
            <person name="Heiman D."/>
            <person name="Howarth C."/>
            <person name="Mehta T."/>
            <person name="Neiman D."/>
            <person name="Pearson M."/>
            <person name="Roberts A."/>
            <person name="Saif S."/>
            <person name="Shea T."/>
            <person name="Shenoy N."/>
            <person name="Sisk P."/>
            <person name="Stolte C."/>
            <person name="Sykes S."/>
            <person name="White J."/>
            <person name="Yandava C."/>
            <person name="Allen-Vercoe E."/>
            <person name="Sibley C."/>
            <person name="Ambrose C.E."/>
            <person name="Strauss J."/>
            <person name="Daigneault M."/>
            <person name="Haas B."/>
            <person name="Nusbaum C."/>
            <person name="Birren B."/>
        </authorList>
    </citation>
    <scope>NUCLEOTIDE SEQUENCE [LARGE SCALE GENOMIC DNA]</scope>
    <source>
        <strain evidence="3 4">3_1_6</strain>
    </source>
</reference>
<feature type="domain" description="Metallophosphoesterase TT1561-like" evidence="2">
    <location>
        <begin position="141"/>
        <end position="237"/>
    </location>
</feature>